<dbReference type="PROSITE" id="PS50222">
    <property type="entry name" value="EF_HAND_2"/>
    <property type="match status" value="3"/>
</dbReference>
<dbReference type="InterPro" id="IPR002048">
    <property type="entry name" value="EF_hand_dom"/>
</dbReference>
<dbReference type="SMART" id="SM00054">
    <property type="entry name" value="EFh"/>
    <property type="match status" value="3"/>
</dbReference>
<evidence type="ECO:0000256" key="3">
    <source>
        <dbReference type="SAM" id="SignalP"/>
    </source>
</evidence>
<evidence type="ECO:0000313" key="6">
    <source>
        <dbReference type="Proteomes" id="UP001500827"/>
    </source>
</evidence>
<comment type="caution">
    <text evidence="5">The sequence shown here is derived from an EMBL/GenBank/DDBJ whole genome shotgun (WGS) entry which is preliminary data.</text>
</comment>
<sequence>MRKLFIGSIAAVAIAGTTSAFAQSAPPAPAGVQATSPYMPLPPERPVRPDRAMKMAHPQTRADVQAHVQRMFAMLDTNHDGFVTKAEAEAAHAKMMDGMHAKGMGAEGLPPLPNRSAMFDRLDANHDGVISRQEYLAAKPEIREHRVMVMRNSDGQMHDGAGMRMHAMSMGGHMFDLADANHDGRVTLQEMTAAALQHFDMADTNHDGTLTPEERMQMHQRMRGEHKPG</sequence>
<reference evidence="6" key="1">
    <citation type="journal article" date="2019" name="Int. J. Syst. Evol. Microbiol.">
        <title>The Global Catalogue of Microorganisms (GCM) 10K type strain sequencing project: providing services to taxonomists for standard genome sequencing and annotation.</title>
        <authorList>
            <consortium name="The Broad Institute Genomics Platform"/>
            <consortium name="The Broad Institute Genome Sequencing Center for Infectious Disease"/>
            <person name="Wu L."/>
            <person name="Ma J."/>
        </authorList>
    </citation>
    <scope>NUCLEOTIDE SEQUENCE [LARGE SCALE GENOMIC DNA]</scope>
    <source>
        <strain evidence="6">JCM 17543</strain>
    </source>
</reference>
<feature type="domain" description="EF-hand" evidence="4">
    <location>
        <begin position="63"/>
        <end position="98"/>
    </location>
</feature>
<dbReference type="RefSeq" id="WP_344699248.1">
    <property type="nucleotide sequence ID" value="NZ_BAABBM010000001.1"/>
</dbReference>
<evidence type="ECO:0000256" key="2">
    <source>
        <dbReference type="ARBA" id="ARBA00022737"/>
    </source>
</evidence>
<feature type="domain" description="EF-hand" evidence="4">
    <location>
        <begin position="166"/>
        <end position="201"/>
    </location>
</feature>
<proteinExistence type="predicted"/>
<dbReference type="Pfam" id="PF13499">
    <property type="entry name" value="EF-hand_7"/>
    <property type="match status" value="1"/>
</dbReference>
<dbReference type="Gene3D" id="1.10.238.10">
    <property type="entry name" value="EF-hand"/>
    <property type="match status" value="2"/>
</dbReference>
<dbReference type="PROSITE" id="PS00018">
    <property type="entry name" value="EF_HAND_1"/>
    <property type="match status" value="2"/>
</dbReference>
<protein>
    <recommendedName>
        <fullName evidence="4">EF-hand domain-containing protein</fullName>
    </recommendedName>
</protein>
<dbReference type="Pfam" id="PF13202">
    <property type="entry name" value="EF-hand_5"/>
    <property type="match status" value="2"/>
</dbReference>
<keyword evidence="6" id="KW-1185">Reference proteome</keyword>
<dbReference type="EMBL" id="BAABBM010000001">
    <property type="protein sequence ID" value="GAA3898680.1"/>
    <property type="molecule type" value="Genomic_DNA"/>
</dbReference>
<keyword evidence="1" id="KW-0479">Metal-binding</keyword>
<dbReference type="PANTHER" id="PTHR10827:SF98">
    <property type="entry name" value="45 KDA CALCIUM-BINDING PROTEIN"/>
    <property type="match status" value="1"/>
</dbReference>
<dbReference type="Proteomes" id="UP001500827">
    <property type="component" value="Unassembled WGS sequence"/>
</dbReference>
<dbReference type="InterPro" id="IPR011992">
    <property type="entry name" value="EF-hand-dom_pair"/>
</dbReference>
<dbReference type="CDD" id="cd00051">
    <property type="entry name" value="EFh"/>
    <property type="match status" value="1"/>
</dbReference>
<keyword evidence="2" id="KW-0677">Repeat</keyword>
<evidence type="ECO:0000256" key="1">
    <source>
        <dbReference type="ARBA" id="ARBA00022723"/>
    </source>
</evidence>
<evidence type="ECO:0000313" key="5">
    <source>
        <dbReference type="EMBL" id="GAA3898680.1"/>
    </source>
</evidence>
<dbReference type="InterPro" id="IPR018247">
    <property type="entry name" value="EF_Hand_1_Ca_BS"/>
</dbReference>
<gene>
    <name evidence="5" type="ORF">GCM10022276_17000</name>
</gene>
<accession>A0ABP7LEE3</accession>
<keyword evidence="3" id="KW-0732">Signal</keyword>
<feature type="domain" description="EF-hand" evidence="4">
    <location>
        <begin position="117"/>
        <end position="145"/>
    </location>
</feature>
<feature type="signal peptide" evidence="3">
    <location>
        <begin position="1"/>
        <end position="22"/>
    </location>
</feature>
<dbReference type="SUPFAM" id="SSF47473">
    <property type="entry name" value="EF-hand"/>
    <property type="match status" value="1"/>
</dbReference>
<evidence type="ECO:0000259" key="4">
    <source>
        <dbReference type="PROSITE" id="PS50222"/>
    </source>
</evidence>
<name>A0ABP7LEE3_9SPHN</name>
<dbReference type="PANTHER" id="PTHR10827">
    <property type="entry name" value="RETICULOCALBIN"/>
    <property type="match status" value="1"/>
</dbReference>
<feature type="chain" id="PRO_5047163793" description="EF-hand domain-containing protein" evidence="3">
    <location>
        <begin position="23"/>
        <end position="229"/>
    </location>
</feature>
<organism evidence="5 6">
    <name type="scientific">Sphingomonas limnosediminicola</name>
    <dbReference type="NCBI Taxonomy" id="940133"/>
    <lineage>
        <taxon>Bacteria</taxon>
        <taxon>Pseudomonadati</taxon>
        <taxon>Pseudomonadota</taxon>
        <taxon>Alphaproteobacteria</taxon>
        <taxon>Sphingomonadales</taxon>
        <taxon>Sphingomonadaceae</taxon>
        <taxon>Sphingomonas</taxon>
    </lineage>
</organism>